<keyword evidence="1" id="KW-1133">Transmembrane helix</keyword>
<dbReference type="OrthoDB" id="5086500at2759"/>
<evidence type="ECO:0008006" key="4">
    <source>
        <dbReference type="Google" id="ProtNLM"/>
    </source>
</evidence>
<evidence type="ECO:0000256" key="1">
    <source>
        <dbReference type="SAM" id="Phobius"/>
    </source>
</evidence>
<dbReference type="Proteomes" id="UP000813461">
    <property type="component" value="Unassembled WGS sequence"/>
</dbReference>
<dbReference type="PANTHER" id="PTHR34414">
    <property type="entry name" value="HET DOMAIN-CONTAINING PROTEIN-RELATED"/>
    <property type="match status" value="1"/>
</dbReference>
<organism evidence="2 3">
    <name type="scientific">Paraphoma chrysanthemicola</name>
    <dbReference type="NCBI Taxonomy" id="798071"/>
    <lineage>
        <taxon>Eukaryota</taxon>
        <taxon>Fungi</taxon>
        <taxon>Dikarya</taxon>
        <taxon>Ascomycota</taxon>
        <taxon>Pezizomycotina</taxon>
        <taxon>Dothideomycetes</taxon>
        <taxon>Pleosporomycetidae</taxon>
        <taxon>Pleosporales</taxon>
        <taxon>Pleosporineae</taxon>
        <taxon>Phaeosphaeriaceae</taxon>
        <taxon>Paraphoma</taxon>
    </lineage>
</organism>
<keyword evidence="3" id="KW-1185">Reference proteome</keyword>
<dbReference type="EMBL" id="JAGMVJ010000010">
    <property type="protein sequence ID" value="KAH7086989.1"/>
    <property type="molecule type" value="Genomic_DNA"/>
</dbReference>
<keyword evidence="1" id="KW-0472">Membrane</keyword>
<name>A0A8K0R7I4_9PLEO</name>
<keyword evidence="1" id="KW-0812">Transmembrane</keyword>
<proteinExistence type="predicted"/>
<protein>
    <recommendedName>
        <fullName evidence="4">Subtilisin-like serine protease</fullName>
    </recommendedName>
</protein>
<accession>A0A8K0R7I4</accession>
<dbReference type="AlphaFoldDB" id="A0A8K0R7I4"/>
<feature type="transmembrane region" description="Helical" evidence="1">
    <location>
        <begin position="256"/>
        <end position="281"/>
    </location>
</feature>
<feature type="transmembrane region" description="Helical" evidence="1">
    <location>
        <begin position="223"/>
        <end position="244"/>
    </location>
</feature>
<comment type="caution">
    <text evidence="2">The sequence shown here is derived from an EMBL/GenBank/DDBJ whole genome shotgun (WGS) entry which is preliminary data.</text>
</comment>
<dbReference type="Pfam" id="PF20246">
    <property type="entry name" value="DUF6601"/>
    <property type="match status" value="1"/>
</dbReference>
<reference evidence="2" key="1">
    <citation type="journal article" date="2021" name="Nat. Commun.">
        <title>Genetic determinants of endophytism in the Arabidopsis root mycobiome.</title>
        <authorList>
            <person name="Mesny F."/>
            <person name="Miyauchi S."/>
            <person name="Thiergart T."/>
            <person name="Pickel B."/>
            <person name="Atanasova L."/>
            <person name="Karlsson M."/>
            <person name="Huettel B."/>
            <person name="Barry K.W."/>
            <person name="Haridas S."/>
            <person name="Chen C."/>
            <person name="Bauer D."/>
            <person name="Andreopoulos W."/>
            <person name="Pangilinan J."/>
            <person name="LaButti K."/>
            <person name="Riley R."/>
            <person name="Lipzen A."/>
            <person name="Clum A."/>
            <person name="Drula E."/>
            <person name="Henrissat B."/>
            <person name="Kohler A."/>
            <person name="Grigoriev I.V."/>
            <person name="Martin F.M."/>
            <person name="Hacquard S."/>
        </authorList>
    </citation>
    <scope>NUCLEOTIDE SEQUENCE</scope>
    <source>
        <strain evidence="2">MPI-SDFR-AT-0120</strain>
    </source>
</reference>
<evidence type="ECO:0000313" key="3">
    <source>
        <dbReference type="Proteomes" id="UP000813461"/>
    </source>
</evidence>
<sequence length="298" mass="34847">MASTNPEVPFESQHQLFSATTTTTTVPGQPCVSLNDSDAVNKFLLREISVQRLDDMYSILFLVSKRQNISPLHHQIIKGRQILITERPDLHLIWYHDRIFIKPVPLSLVNYNFYNTCILGKKSDQTLHAAACGFLRTYASLIVHETDYNIAKAAGLLPFDTDWNKWCHFIKRIQHLKDAQVARRYHYGELRLIRLNFYSKIFFYGWSYHEVYYQYVEYFARFYAPYLFIFGAVTVILAAMQTALTADPGSQYKASAHWFCTLAIALTIVGLAFFPGLFLFFQLRELFLFIFYRQKKRK</sequence>
<dbReference type="PANTHER" id="PTHR34414:SF1">
    <property type="entry name" value="SUBTILISIN-LIKE SERINE PROTEASE"/>
    <property type="match status" value="1"/>
</dbReference>
<dbReference type="InterPro" id="IPR046536">
    <property type="entry name" value="DUF6601"/>
</dbReference>
<evidence type="ECO:0000313" key="2">
    <source>
        <dbReference type="EMBL" id="KAH7086989.1"/>
    </source>
</evidence>
<gene>
    <name evidence="2" type="ORF">FB567DRAFT_56646</name>
</gene>